<name>I7FWT5_MYCS2</name>
<dbReference type="KEGG" id="msg:MSMEI_0672"/>
<keyword evidence="1" id="KW-0812">Transmembrane</keyword>
<gene>
    <name evidence="2" type="ordered locus">MSMEI_0672</name>
</gene>
<reference evidence="2 3" key="1">
    <citation type="journal article" date="2007" name="Genome Biol.">
        <title>Interrupted coding sequences in Mycobacterium smegmatis: authentic mutations or sequencing errors?</title>
        <authorList>
            <person name="Deshayes C."/>
            <person name="Perrodou E."/>
            <person name="Gallien S."/>
            <person name="Euphrasie D."/>
            <person name="Schaeffer C."/>
            <person name="Van-Dorsselaer A."/>
            <person name="Poch O."/>
            <person name="Lecompte O."/>
            <person name="Reyrat J.M."/>
        </authorList>
    </citation>
    <scope>NUCLEOTIDE SEQUENCE [LARGE SCALE GENOMIC DNA]</scope>
    <source>
        <strain evidence="3">ATCC 700084 / mc(2)155</strain>
    </source>
</reference>
<protein>
    <submittedName>
        <fullName evidence="2">Uncharacterized protein</fullName>
    </submittedName>
</protein>
<keyword evidence="1" id="KW-0472">Membrane</keyword>
<reference evidence="2 3" key="2">
    <citation type="journal article" date="2009" name="Genome Res.">
        <title>Ortho-proteogenomics: multiple proteomes investigation through orthology and a new MS-based protocol.</title>
        <authorList>
            <person name="Gallien S."/>
            <person name="Perrodou E."/>
            <person name="Carapito C."/>
            <person name="Deshayes C."/>
            <person name="Reyrat J.M."/>
            <person name="Van Dorsselaer A."/>
            <person name="Poch O."/>
            <person name="Schaeffer C."/>
            <person name="Lecompte O."/>
        </authorList>
    </citation>
    <scope>NUCLEOTIDE SEQUENCE [LARGE SCALE GENOMIC DNA]</scope>
    <source>
        <strain evidence="3">ATCC 700084 / mc(2)155</strain>
    </source>
</reference>
<evidence type="ECO:0000313" key="2">
    <source>
        <dbReference type="EMBL" id="AFP37152.1"/>
    </source>
</evidence>
<sequence length="92" mass="9076">MRGYKGTETTNGHSMSEVKKITRFTTGAALLGGTAAVAFGIIGATMGGSADQPSVASGGAMKVGETSTVTYTPGTIAPVVAKPEVKAPPYGG</sequence>
<proteinExistence type="predicted"/>
<evidence type="ECO:0000256" key="1">
    <source>
        <dbReference type="SAM" id="Phobius"/>
    </source>
</evidence>
<feature type="transmembrane region" description="Helical" evidence="1">
    <location>
        <begin position="21"/>
        <end position="44"/>
    </location>
</feature>
<dbReference type="Proteomes" id="UP000006158">
    <property type="component" value="Chromosome"/>
</dbReference>
<dbReference type="PATRIC" id="fig|246196.56.peg.687"/>
<keyword evidence="1" id="KW-1133">Transmembrane helix</keyword>
<dbReference type="EMBL" id="CP001663">
    <property type="protein sequence ID" value="AFP37152.1"/>
    <property type="molecule type" value="Genomic_DNA"/>
</dbReference>
<accession>I7FWT5</accession>
<dbReference type="AlphaFoldDB" id="I7FWT5"/>
<organism evidence="2 3">
    <name type="scientific">Mycolicibacterium smegmatis (strain ATCC 700084 / mc(2)155)</name>
    <name type="common">Mycobacterium smegmatis</name>
    <dbReference type="NCBI Taxonomy" id="246196"/>
    <lineage>
        <taxon>Bacteria</taxon>
        <taxon>Bacillati</taxon>
        <taxon>Actinomycetota</taxon>
        <taxon>Actinomycetes</taxon>
        <taxon>Mycobacteriales</taxon>
        <taxon>Mycobacteriaceae</taxon>
        <taxon>Mycolicibacterium</taxon>
    </lineage>
</organism>
<evidence type="ECO:0000313" key="3">
    <source>
        <dbReference type="Proteomes" id="UP000006158"/>
    </source>
</evidence>